<dbReference type="Pfam" id="PF02758">
    <property type="entry name" value="PYRIN"/>
    <property type="match status" value="1"/>
</dbReference>
<evidence type="ECO:0000313" key="3">
    <source>
        <dbReference type="Proteomes" id="UP000261620"/>
    </source>
</evidence>
<dbReference type="InterPro" id="IPR011029">
    <property type="entry name" value="DEATH-like_dom_sf"/>
</dbReference>
<protein>
    <recommendedName>
        <fullName evidence="1">Pyrin domain-containing protein</fullName>
    </recommendedName>
</protein>
<feature type="domain" description="Pyrin" evidence="1">
    <location>
        <begin position="1"/>
        <end position="86"/>
    </location>
</feature>
<name>A0A3Q3WN47_MOLML</name>
<reference evidence="2" key="1">
    <citation type="submission" date="2025-08" db="UniProtKB">
        <authorList>
            <consortium name="Ensembl"/>
        </authorList>
    </citation>
    <scope>IDENTIFICATION</scope>
</reference>
<dbReference type="Proteomes" id="UP000261620">
    <property type="component" value="Unplaced"/>
</dbReference>
<dbReference type="PROSITE" id="PS50824">
    <property type="entry name" value="DAPIN"/>
    <property type="match status" value="1"/>
</dbReference>
<dbReference type="Ensembl" id="ENSMMOT00000019567.1">
    <property type="protein sequence ID" value="ENSMMOP00000019246.1"/>
    <property type="gene ID" value="ENSMMOG00000014564.1"/>
</dbReference>
<dbReference type="SMART" id="SM01289">
    <property type="entry name" value="PYRIN"/>
    <property type="match status" value="1"/>
</dbReference>
<dbReference type="AlphaFoldDB" id="A0A3Q3WN47"/>
<sequence>MSRTTIKRAITNALDNLWESDFKKFCDMLLDRREEPRIQRRNVEGKSRHDIADLLVSVFTEAKALPVTLDLLRQINCNEEAEKLGELFLICSYVAASSTNTASRRLTEGVCLLVAGDLSQDLHCHIESSVLGKSRHQDVHHVQAVFALHPAACDSRLLSAVQQLVAELVKVLLCQVLQSVQ</sequence>
<dbReference type="InterPro" id="IPR004020">
    <property type="entry name" value="DAPIN"/>
</dbReference>
<reference evidence="2" key="2">
    <citation type="submission" date="2025-09" db="UniProtKB">
        <authorList>
            <consortium name="Ensembl"/>
        </authorList>
    </citation>
    <scope>IDENTIFICATION</scope>
</reference>
<proteinExistence type="predicted"/>
<dbReference type="CDD" id="cd08321">
    <property type="entry name" value="Pyrin_ASC-like"/>
    <property type="match status" value="1"/>
</dbReference>
<dbReference type="STRING" id="94237.ENSMMOP00000019246"/>
<evidence type="ECO:0000313" key="2">
    <source>
        <dbReference type="Ensembl" id="ENSMMOP00000019246.1"/>
    </source>
</evidence>
<organism evidence="2 3">
    <name type="scientific">Mola mola</name>
    <name type="common">Ocean sunfish</name>
    <name type="synonym">Tetraodon mola</name>
    <dbReference type="NCBI Taxonomy" id="94237"/>
    <lineage>
        <taxon>Eukaryota</taxon>
        <taxon>Metazoa</taxon>
        <taxon>Chordata</taxon>
        <taxon>Craniata</taxon>
        <taxon>Vertebrata</taxon>
        <taxon>Euteleostomi</taxon>
        <taxon>Actinopterygii</taxon>
        <taxon>Neopterygii</taxon>
        <taxon>Teleostei</taxon>
        <taxon>Neoteleostei</taxon>
        <taxon>Acanthomorphata</taxon>
        <taxon>Eupercaria</taxon>
        <taxon>Tetraodontiformes</taxon>
        <taxon>Molidae</taxon>
        <taxon>Mola</taxon>
    </lineage>
</organism>
<dbReference type="SUPFAM" id="SSF47986">
    <property type="entry name" value="DEATH domain"/>
    <property type="match status" value="1"/>
</dbReference>
<evidence type="ECO:0000259" key="1">
    <source>
        <dbReference type="PROSITE" id="PS50824"/>
    </source>
</evidence>
<dbReference type="Gene3D" id="1.10.533.10">
    <property type="entry name" value="Death Domain, Fas"/>
    <property type="match status" value="1"/>
</dbReference>
<accession>A0A3Q3WN47</accession>
<keyword evidence="3" id="KW-1185">Reference proteome</keyword>